<dbReference type="Proteomes" id="UP000789702">
    <property type="component" value="Unassembled WGS sequence"/>
</dbReference>
<evidence type="ECO:0000313" key="2">
    <source>
        <dbReference type="Proteomes" id="UP000789702"/>
    </source>
</evidence>
<sequence length="234" mass="26996">MAISASAIDLTYIYKLSIIKIKSIVLINTFIERKMAFYEKILLSKQRFSVTSDGDSVHRPISPISPPISPPMTPPPPYTPMPPTFIPIHPLQNLSKVVVRMPQPQQPPRRRISSKNNFVNDYNNGIKNDFKYHKYPQNQQNQQYSHKRRQQNHHRQRQQYHQKRGNEFNQMFIPVQVCTPPNGNDVNQKVQQILIPISASPRHGVVHGGNHHGQFIHIPPPPRYSPGLPNFKIT</sequence>
<keyword evidence="2" id="KW-1185">Reference proteome</keyword>
<dbReference type="EMBL" id="CAJVPU010005429">
    <property type="protein sequence ID" value="CAG8547568.1"/>
    <property type="molecule type" value="Genomic_DNA"/>
</dbReference>
<proteinExistence type="predicted"/>
<protein>
    <submittedName>
        <fullName evidence="1">7443_t:CDS:1</fullName>
    </submittedName>
</protein>
<feature type="non-terminal residue" evidence="1">
    <location>
        <position position="234"/>
    </location>
</feature>
<reference evidence="1" key="1">
    <citation type="submission" date="2021-06" db="EMBL/GenBank/DDBJ databases">
        <authorList>
            <person name="Kallberg Y."/>
            <person name="Tangrot J."/>
            <person name="Rosling A."/>
        </authorList>
    </citation>
    <scope>NUCLEOTIDE SEQUENCE</scope>
    <source>
        <strain evidence="1">IL203A</strain>
    </source>
</reference>
<name>A0ACA9LUQ5_9GLOM</name>
<comment type="caution">
    <text evidence="1">The sequence shown here is derived from an EMBL/GenBank/DDBJ whole genome shotgun (WGS) entry which is preliminary data.</text>
</comment>
<organism evidence="1 2">
    <name type="scientific">Dentiscutata heterogama</name>
    <dbReference type="NCBI Taxonomy" id="1316150"/>
    <lineage>
        <taxon>Eukaryota</taxon>
        <taxon>Fungi</taxon>
        <taxon>Fungi incertae sedis</taxon>
        <taxon>Mucoromycota</taxon>
        <taxon>Glomeromycotina</taxon>
        <taxon>Glomeromycetes</taxon>
        <taxon>Diversisporales</taxon>
        <taxon>Gigasporaceae</taxon>
        <taxon>Dentiscutata</taxon>
    </lineage>
</organism>
<gene>
    <name evidence="1" type="ORF">DHETER_LOCUS5078</name>
</gene>
<accession>A0ACA9LUQ5</accession>
<evidence type="ECO:0000313" key="1">
    <source>
        <dbReference type="EMBL" id="CAG8547568.1"/>
    </source>
</evidence>